<reference evidence="2 3" key="1">
    <citation type="journal article" date="2018" name="Sci. Rep.">
        <title>Genomic signatures of local adaptation to the degree of environmental predictability in rotifers.</title>
        <authorList>
            <person name="Franch-Gras L."/>
            <person name="Hahn C."/>
            <person name="Garcia-Roger E.M."/>
            <person name="Carmona M.J."/>
            <person name="Serra M."/>
            <person name="Gomez A."/>
        </authorList>
    </citation>
    <scope>NUCLEOTIDE SEQUENCE [LARGE SCALE GENOMIC DNA]</scope>
    <source>
        <strain evidence="2">HYR1</strain>
    </source>
</reference>
<name>A0A3M7RGS9_BRAPC</name>
<feature type="coiled-coil region" evidence="1">
    <location>
        <begin position="25"/>
        <end position="52"/>
    </location>
</feature>
<proteinExistence type="predicted"/>
<comment type="caution">
    <text evidence="2">The sequence shown here is derived from an EMBL/GenBank/DDBJ whole genome shotgun (WGS) entry which is preliminary data.</text>
</comment>
<dbReference type="OrthoDB" id="9049620at2759"/>
<keyword evidence="1" id="KW-0175">Coiled coil</keyword>
<evidence type="ECO:0000313" key="2">
    <source>
        <dbReference type="EMBL" id="RNA22762.1"/>
    </source>
</evidence>
<sequence length="463" mass="52513">MDEMNTWKKYITKELWNYKASDFKDMKIKKRYKRLKKELRNHQRKNYKKENSKFLFAIYIEESVKLLEKENLGIKIQDHQIGIILYADDIIIINSYSCLSTEYSLNNLTGSGFSLVYNQNYSHATSMTDLENIKKINSPVFVGSAYWYMTDGSSFGFAPDSTVNQGSADTHDTSSLYRLSWHLTGSGGWRLGNRTELVFLKITDHIELKHFDSVTKINESTKARTRVECMAHCLKNYLCKYANFKSGQCVIYEFLSYHQDILDGTYWITANKISYESYSCLSTYYSFNNLTGSGFSLVYNQNYYHVTTIAELINIKNQCSSNSVLCAAGGLANSDSLLLISCANCHAVLTPTIINIPVFLGSAYWYLTDGKSFGFAPDSTIHQGNADIYDASSLFRLSWHLTGSGGWRLGNISGLNSHNNYKKYQKKVSTAEAIELPLSHSGETLIPTLRLVPVSKPFANSQF</sequence>
<gene>
    <name evidence="2" type="ORF">BpHYR1_025390</name>
</gene>
<evidence type="ECO:0000313" key="3">
    <source>
        <dbReference type="Proteomes" id="UP000276133"/>
    </source>
</evidence>
<dbReference type="AlphaFoldDB" id="A0A3M7RGS9"/>
<keyword evidence="3" id="KW-1185">Reference proteome</keyword>
<dbReference type="EMBL" id="REGN01003405">
    <property type="protein sequence ID" value="RNA22762.1"/>
    <property type="molecule type" value="Genomic_DNA"/>
</dbReference>
<evidence type="ECO:0000256" key="1">
    <source>
        <dbReference type="SAM" id="Coils"/>
    </source>
</evidence>
<dbReference type="Proteomes" id="UP000276133">
    <property type="component" value="Unassembled WGS sequence"/>
</dbReference>
<accession>A0A3M7RGS9</accession>
<protein>
    <submittedName>
        <fullName evidence="2">Kinesin kif17</fullName>
    </submittedName>
</protein>
<organism evidence="2 3">
    <name type="scientific">Brachionus plicatilis</name>
    <name type="common">Marine rotifer</name>
    <name type="synonym">Brachionus muelleri</name>
    <dbReference type="NCBI Taxonomy" id="10195"/>
    <lineage>
        <taxon>Eukaryota</taxon>
        <taxon>Metazoa</taxon>
        <taxon>Spiralia</taxon>
        <taxon>Gnathifera</taxon>
        <taxon>Rotifera</taxon>
        <taxon>Eurotatoria</taxon>
        <taxon>Monogononta</taxon>
        <taxon>Pseudotrocha</taxon>
        <taxon>Ploima</taxon>
        <taxon>Brachionidae</taxon>
        <taxon>Brachionus</taxon>
    </lineage>
</organism>